<protein>
    <recommendedName>
        <fullName evidence="4">Zn(2)-C6 fungal-type domain-containing protein</fullName>
    </recommendedName>
</protein>
<evidence type="ECO:0000256" key="3">
    <source>
        <dbReference type="SAM" id="MobiDB-lite"/>
    </source>
</evidence>
<dbReference type="CDD" id="cd12148">
    <property type="entry name" value="fungal_TF_MHR"/>
    <property type="match status" value="1"/>
</dbReference>
<evidence type="ECO:0000313" key="6">
    <source>
        <dbReference type="Proteomes" id="UP000769528"/>
    </source>
</evidence>
<comment type="subcellular location">
    <subcellularLocation>
        <location evidence="1">Nucleus</location>
    </subcellularLocation>
</comment>
<dbReference type="Proteomes" id="UP000769528">
    <property type="component" value="Unassembled WGS sequence"/>
</dbReference>
<dbReference type="InterPro" id="IPR001138">
    <property type="entry name" value="Zn2Cys6_DnaBD"/>
</dbReference>
<reference evidence="5" key="2">
    <citation type="submission" date="2021-01" db="EMBL/GenBank/DDBJ databases">
        <authorList>
            <person name="Schikora-Tamarit M.A."/>
        </authorList>
    </citation>
    <scope>NUCLEOTIDE SEQUENCE</scope>
    <source>
        <strain evidence="5">CBS6341</strain>
    </source>
</reference>
<dbReference type="SMART" id="SM00066">
    <property type="entry name" value="GAL4"/>
    <property type="match status" value="1"/>
</dbReference>
<feature type="domain" description="Zn(2)-C6 fungal-type" evidence="4">
    <location>
        <begin position="32"/>
        <end position="62"/>
    </location>
</feature>
<dbReference type="InterPro" id="IPR036864">
    <property type="entry name" value="Zn2-C6_fun-type_DNA-bd_sf"/>
</dbReference>
<feature type="region of interest" description="Disordered" evidence="3">
    <location>
        <begin position="172"/>
        <end position="198"/>
    </location>
</feature>
<dbReference type="SUPFAM" id="SSF57701">
    <property type="entry name" value="Zn2/Cys6 DNA-binding domain"/>
    <property type="match status" value="1"/>
</dbReference>
<evidence type="ECO:0000259" key="4">
    <source>
        <dbReference type="PROSITE" id="PS50048"/>
    </source>
</evidence>
<evidence type="ECO:0000256" key="1">
    <source>
        <dbReference type="ARBA" id="ARBA00004123"/>
    </source>
</evidence>
<reference evidence="5" key="1">
    <citation type="journal article" date="2021" name="Open Biol.">
        <title>Shared evolutionary footprints suggest mitochondrial oxidative damage underlies multiple complex I losses in fungi.</title>
        <authorList>
            <person name="Schikora-Tamarit M.A."/>
            <person name="Marcet-Houben M."/>
            <person name="Nosek J."/>
            <person name="Gabaldon T."/>
        </authorList>
    </citation>
    <scope>NUCLEOTIDE SEQUENCE</scope>
    <source>
        <strain evidence="5">CBS6341</strain>
    </source>
</reference>
<dbReference type="InterPro" id="IPR021858">
    <property type="entry name" value="Fun_TF"/>
</dbReference>
<keyword evidence="2" id="KW-0539">Nucleus</keyword>
<accession>A0A9P8TCQ5</accession>
<dbReference type="Pfam" id="PF11951">
    <property type="entry name" value="Fungal_trans_2"/>
    <property type="match status" value="1"/>
</dbReference>
<dbReference type="PROSITE" id="PS00463">
    <property type="entry name" value="ZN2_CY6_FUNGAL_1"/>
    <property type="match status" value="1"/>
</dbReference>
<dbReference type="OrthoDB" id="415590at2759"/>
<dbReference type="GO" id="GO:0000976">
    <property type="term" value="F:transcription cis-regulatory region binding"/>
    <property type="evidence" value="ECO:0007669"/>
    <property type="project" value="TreeGrafter"/>
</dbReference>
<comment type="caution">
    <text evidence="5">The sequence shown here is derived from an EMBL/GenBank/DDBJ whole genome shotgun (WGS) entry which is preliminary data.</text>
</comment>
<evidence type="ECO:0000313" key="5">
    <source>
        <dbReference type="EMBL" id="KAH3674643.1"/>
    </source>
</evidence>
<sequence>MANSEVVYSKMNAAFDTSWDQHRPIKRRVRTGCLNCRRKHKKCDEQKPVCGACLLRNEECQWPTSEDFKNKKRSKIKRDEEDVEKKEELSHTSHIKTGLPLKSITDFSGLKNYYKNLDIIDNSLIPVIERKERQSLVSTNGGLPEYLSDTSLFPPGVNQDFLLEKTKAQKKSVSISSGSPKDLNVNSRTHSQPTENYNQQTNFNIFTTPSPTDLDQYNSLDYANLQDTLRDFMFTNATNFELNSDIFTPAYPKVISNTESPRTIDTSISFLTEIEEKELLKNYLYNVAPVLDMFDLSRQFGLQTMNLSRKHKSLRFALLALSARHRERLDPTTDPTRSDKLYLNSFKSLIPSVKKNPDIVSITACLMLCVLEFMESSQRKWRYHLEGCSALLKATGINGFSSQYERALFWCFARMDLNSALIGEQNTMIESSKWLPEGATIYDAANLFAAEKGIDMYANYMVFLSSRVLNLISSQETARYDAEWDYLWKEINNWVENRPDQMKSIMEIEQSPFNDILYDNGPAISANQLYHMSIILMLENKPRLVKKSDNLRSAIWHAKQIISISLHNNNHGCWINSVQTLYVAGKLLTRGDEHSVVLNLLNKIETETGWAMRFRANDLIEFWQMNP</sequence>
<dbReference type="GO" id="GO:0000981">
    <property type="term" value="F:DNA-binding transcription factor activity, RNA polymerase II-specific"/>
    <property type="evidence" value="ECO:0007669"/>
    <property type="project" value="InterPro"/>
</dbReference>
<dbReference type="Gene3D" id="4.10.240.10">
    <property type="entry name" value="Zn(2)-C6 fungal-type DNA-binding domain"/>
    <property type="match status" value="1"/>
</dbReference>
<dbReference type="GO" id="GO:0005634">
    <property type="term" value="C:nucleus"/>
    <property type="evidence" value="ECO:0007669"/>
    <property type="project" value="UniProtKB-SubCell"/>
</dbReference>
<dbReference type="CDD" id="cd00067">
    <property type="entry name" value="GAL4"/>
    <property type="match status" value="1"/>
</dbReference>
<organism evidence="5 6">
    <name type="scientific">Wickerhamomyces mucosus</name>
    <dbReference type="NCBI Taxonomy" id="1378264"/>
    <lineage>
        <taxon>Eukaryota</taxon>
        <taxon>Fungi</taxon>
        <taxon>Dikarya</taxon>
        <taxon>Ascomycota</taxon>
        <taxon>Saccharomycotina</taxon>
        <taxon>Saccharomycetes</taxon>
        <taxon>Phaffomycetales</taxon>
        <taxon>Wickerhamomycetaceae</taxon>
        <taxon>Wickerhamomyces</taxon>
    </lineage>
</organism>
<dbReference type="GO" id="GO:0045944">
    <property type="term" value="P:positive regulation of transcription by RNA polymerase II"/>
    <property type="evidence" value="ECO:0007669"/>
    <property type="project" value="TreeGrafter"/>
</dbReference>
<dbReference type="EMBL" id="JAEUBF010000845">
    <property type="protein sequence ID" value="KAH3674643.1"/>
    <property type="molecule type" value="Genomic_DNA"/>
</dbReference>
<dbReference type="PROSITE" id="PS50048">
    <property type="entry name" value="ZN2_CY6_FUNGAL_2"/>
    <property type="match status" value="1"/>
</dbReference>
<gene>
    <name evidence="5" type="ORF">WICMUC_003189</name>
</gene>
<proteinExistence type="predicted"/>
<evidence type="ECO:0000256" key="2">
    <source>
        <dbReference type="ARBA" id="ARBA00023242"/>
    </source>
</evidence>
<dbReference type="AlphaFoldDB" id="A0A9P8TCQ5"/>
<name>A0A9P8TCQ5_9ASCO</name>
<dbReference type="PANTHER" id="PTHR37534:SF4">
    <property type="entry name" value="ZN(II)2CYS6 TRANSCRIPTION FACTOR (EUROFUNG)"/>
    <property type="match status" value="1"/>
</dbReference>
<dbReference type="PANTHER" id="PTHR37534">
    <property type="entry name" value="TRANSCRIPTIONAL ACTIVATOR PROTEIN UGA3"/>
    <property type="match status" value="1"/>
</dbReference>
<dbReference type="Pfam" id="PF00172">
    <property type="entry name" value="Zn_clus"/>
    <property type="match status" value="1"/>
</dbReference>
<dbReference type="GO" id="GO:0008270">
    <property type="term" value="F:zinc ion binding"/>
    <property type="evidence" value="ECO:0007669"/>
    <property type="project" value="InterPro"/>
</dbReference>
<keyword evidence="6" id="KW-1185">Reference proteome</keyword>